<feature type="compositionally biased region" description="Polar residues" evidence="3">
    <location>
        <begin position="893"/>
        <end position="903"/>
    </location>
</feature>
<evidence type="ECO:0000313" key="6">
    <source>
        <dbReference type="Proteomes" id="UP000095300"/>
    </source>
</evidence>
<name>A0A1I8NXL5_STOCA</name>
<keyword evidence="6" id="KW-1185">Reference proteome</keyword>
<keyword evidence="2" id="KW-0963">Cytoplasm</keyword>
<comment type="subcellular location">
    <subcellularLocation>
        <location evidence="1">Cytoplasm</location>
    </subcellularLocation>
</comment>
<dbReference type="InterPro" id="IPR028086">
    <property type="entry name" value="FNIP_C_dom"/>
</dbReference>
<dbReference type="InterPro" id="IPR028084">
    <property type="entry name" value="FNIP_N_dom"/>
</dbReference>
<dbReference type="GO" id="GO:0005737">
    <property type="term" value="C:cytoplasm"/>
    <property type="evidence" value="ECO:0007669"/>
    <property type="project" value="UniProtKB-SubCell"/>
</dbReference>
<feature type="compositionally biased region" description="Polar residues" evidence="3">
    <location>
        <begin position="266"/>
        <end position="291"/>
    </location>
</feature>
<evidence type="ECO:0000259" key="4">
    <source>
        <dbReference type="PROSITE" id="PS51836"/>
    </source>
</evidence>
<feature type="region of interest" description="Disordered" evidence="3">
    <location>
        <begin position="76"/>
        <end position="123"/>
    </location>
</feature>
<reference evidence="5" key="1">
    <citation type="submission" date="2020-05" db="UniProtKB">
        <authorList>
            <consortium name="EnsemblMetazoa"/>
        </authorList>
    </citation>
    <scope>IDENTIFICATION</scope>
    <source>
        <strain evidence="5">USDA</strain>
    </source>
</reference>
<dbReference type="InterPro" id="IPR037545">
    <property type="entry name" value="DENN_FNIP1/2"/>
</dbReference>
<evidence type="ECO:0000256" key="2">
    <source>
        <dbReference type="ARBA" id="ARBA00022490"/>
    </source>
</evidence>
<gene>
    <name evidence="5" type="primary">106084446</name>
</gene>
<protein>
    <recommendedName>
        <fullName evidence="4">UDENN FNIP1/2-type domain-containing protein</fullName>
    </recommendedName>
</protein>
<dbReference type="PANTHER" id="PTHR21634">
    <property type="entry name" value="RE13835P"/>
    <property type="match status" value="1"/>
</dbReference>
<feature type="compositionally biased region" description="Low complexity" evidence="3">
    <location>
        <begin position="107"/>
        <end position="118"/>
    </location>
</feature>
<accession>A0A1I8NXL5</accession>
<dbReference type="GO" id="GO:0042030">
    <property type="term" value="F:ATPase inhibitor activity"/>
    <property type="evidence" value="ECO:0007669"/>
    <property type="project" value="TreeGrafter"/>
</dbReference>
<dbReference type="Pfam" id="PF14636">
    <property type="entry name" value="FNIP_N"/>
    <property type="match status" value="1"/>
</dbReference>
<dbReference type="Pfam" id="PF14637">
    <property type="entry name" value="FNIP_M"/>
    <property type="match status" value="1"/>
</dbReference>
<evidence type="ECO:0000313" key="5">
    <source>
        <dbReference type="EnsemblMetazoa" id="SCAU002952-PB"/>
    </source>
</evidence>
<organism evidence="5 6">
    <name type="scientific">Stomoxys calcitrans</name>
    <name type="common">Stable fly</name>
    <name type="synonym">Conops calcitrans</name>
    <dbReference type="NCBI Taxonomy" id="35570"/>
    <lineage>
        <taxon>Eukaryota</taxon>
        <taxon>Metazoa</taxon>
        <taxon>Ecdysozoa</taxon>
        <taxon>Arthropoda</taxon>
        <taxon>Hexapoda</taxon>
        <taxon>Insecta</taxon>
        <taxon>Pterygota</taxon>
        <taxon>Neoptera</taxon>
        <taxon>Endopterygota</taxon>
        <taxon>Diptera</taxon>
        <taxon>Brachycera</taxon>
        <taxon>Muscomorpha</taxon>
        <taxon>Muscoidea</taxon>
        <taxon>Muscidae</taxon>
        <taxon>Stomoxys</taxon>
    </lineage>
</organism>
<feature type="domain" description="UDENN FNIP1/2-type" evidence="4">
    <location>
        <begin position="22"/>
        <end position="1464"/>
    </location>
</feature>
<dbReference type="PROSITE" id="PS51836">
    <property type="entry name" value="DENN_FNIP12"/>
    <property type="match status" value="1"/>
</dbReference>
<evidence type="ECO:0000256" key="1">
    <source>
        <dbReference type="ARBA" id="ARBA00004496"/>
    </source>
</evidence>
<dbReference type="OrthoDB" id="10051712at2759"/>
<feature type="region of interest" description="Disordered" evidence="3">
    <location>
        <begin position="893"/>
        <end position="927"/>
    </location>
</feature>
<dbReference type="EnsemblMetazoa" id="SCAU002952-RB">
    <property type="protein sequence ID" value="SCAU002952-PB"/>
    <property type="gene ID" value="SCAU002952"/>
</dbReference>
<feature type="region of interest" description="Disordered" evidence="3">
    <location>
        <begin position="994"/>
        <end position="1018"/>
    </location>
</feature>
<dbReference type="InterPro" id="IPR028085">
    <property type="entry name" value="FNIP_mid_dom"/>
</dbReference>
<evidence type="ECO:0000256" key="3">
    <source>
        <dbReference type="SAM" id="MobiDB-lite"/>
    </source>
</evidence>
<feature type="compositionally biased region" description="Basic and acidic residues" evidence="3">
    <location>
        <begin position="95"/>
        <end position="106"/>
    </location>
</feature>
<dbReference type="Pfam" id="PF14638">
    <property type="entry name" value="FNIP_C"/>
    <property type="match status" value="1"/>
</dbReference>
<sequence>MFEKARLQLGLNKHYKSGQFPFDGSQVRILVYRECDTRGRRLLFDSNALEKVYLKERNGNNANTTKHNVVKSTLSSFGGQHHQHQNASNSSHNNNHKESLLTDRLENSSSSSATNSTNKGHSNGSFIEVCEEYGFKHNRPNTTDISSIGEMVFGALAMSFRGTSLKVHWLEPPSRLLCSQVFLTPLRQSSNGHSPYSTLSTNSLATPRTSICSEHGSIDGLSMSSSFSLPFSVGIGRRQSLTPSDLSTSVSSPLDVPSIDQQSILTSTDSAADSGHRFSSSHSTGNDSGYSAMSRGGGHSSSDQWSASYQYSTRSSLGSVISEQSERVRKCSIDSNFYPSSSSGSASGMRLSSDGSLQRRISRNMVTSFENENSMNDLIGFVTDNYTNVMMMNQSGTAGAGGSEGLNLGINYRRASYATSESRSNPEMGRKREVCNNMKSISRRAKLGLAVCITMSESFEEEMELFCSEHIALFESMLSRLRASTERAYIHHNHFLQIMFQIWQDTQQWFLDLFTAPRIKCPVWLSITTSGSKYSKNVAERFIKELCWLLSFADTKDTNFFISTMLTAILTHHLGWVPTVSPFSSSSSTAAIEQRAKLLQVSQKHPYNALWAQMGDLFGAIGIPPKLARTVIYGTEKLSVERLLNVLTYFIRCGEVRRSSKKEEFRKETINEIVGQSKNETFKKSTLFGKGARSDLKGMMAQSSGKTLSRSQTCKQNLSLHGSCQEGSDFGICEKDEEYAEEDETDHLTNEAIRTYKKNEIPTVLAFRDSRFVQQELRIGNYLMDTGIEKNSLPQYQQAKQANGGNKSEGRIRLTLTTPENVELNVEDATSANDEDGVMEAIEIEPQSTEMAKEKSISSNIYRKKKPFFWSSMTAGDVKEGLSLNEVNKIHQSVSAADHQATTSEDRLSEGRKKPKQHLSLSDLITQNSMGKSDCPMTWGIEPVKENVSLEEQIHFDYCHKLIERDRGICRNRDDGKGVVFVLGDNEPLVNIKKSTEDLSTDASDSKSTTPTEAPSQSNEQFLCPLHQRLHTHSASDTSSGGGVGGVTTLNSQQQLKKHSGVKFNFEQYPQIVTNYMKSKNLLMTNYDLLMDKCSKLEISQCSPQATDCNSNATNANTDTPQQIITNTTFPQTAQTTSSSSSSQCLVCKGLLNAYQTPSNATELEFETDEVHGFANKTGSSPTLVGKASATTTTLTSVSSQASVQTLISAADQQQLEMMAEISKGDDSSNPLTRIEGPKKTTFSANQKKCSSQRGSVSSVAAKCAAVNEAMHLLQLPIPLIKELPQDDELSGDMKLPVGFIPSLFLNVSDHYIPDMVLQGTYASPSKWEINLREDLALAAHSASLISLPAENIAIIADMEKWDVKLISSQSQHFPYAGGQSAPVGMSQLVSSMLETVQIMNSAGISAYECLSFMESKLQEIYLHSETLAAFLLETDFCSLSAVTTALNLSENDVPLLLSIASIHTPQISKKCGISFR</sequence>
<dbReference type="GO" id="GO:0051087">
    <property type="term" value="F:protein-folding chaperone binding"/>
    <property type="evidence" value="ECO:0007669"/>
    <property type="project" value="TreeGrafter"/>
</dbReference>
<proteinExistence type="predicted"/>
<dbReference type="Proteomes" id="UP000095300">
    <property type="component" value="Unassembled WGS sequence"/>
</dbReference>
<feature type="region of interest" description="Disordered" evidence="3">
    <location>
        <begin position="266"/>
        <end position="305"/>
    </location>
</feature>
<dbReference type="VEuPathDB" id="VectorBase:SCAU002952"/>
<dbReference type="PANTHER" id="PTHR21634:SF9">
    <property type="entry name" value="RE13835P"/>
    <property type="match status" value="1"/>
</dbReference>
<feature type="compositionally biased region" description="Polar residues" evidence="3">
    <location>
        <begin position="1001"/>
        <end position="1018"/>
    </location>
</feature>